<dbReference type="InterPro" id="IPR054597">
    <property type="entry name" value="FeeM_cat"/>
</dbReference>
<keyword evidence="3" id="KW-1185">Reference proteome</keyword>
<evidence type="ECO:0000313" key="3">
    <source>
        <dbReference type="Proteomes" id="UP000295367"/>
    </source>
</evidence>
<accession>A0A4R3XYJ4</accession>
<feature type="domain" description="N-acyl amino acid synthase FeeM catalytic core" evidence="1">
    <location>
        <begin position="60"/>
        <end position="205"/>
    </location>
</feature>
<dbReference type="Proteomes" id="UP000295367">
    <property type="component" value="Unassembled WGS sequence"/>
</dbReference>
<dbReference type="Pfam" id="PF21926">
    <property type="entry name" value="FeeM"/>
    <property type="match status" value="1"/>
</dbReference>
<sequence length="259" mass="29204">MQSSKHDQTSQTSTSIAIAAGRLMPLSMPGLEQLDKSEKILSTQLIKLKLPCSSDQCQTATLLIKQAYVWGNSTVTNFNRHPNKITFSMFFGETAIGTITLSIDSPAGLAADVLYKREMDLLRQRGHRVCEFTQIALDQNIRSKRVLSSLFHIAYLYATRIHGCTDILVETSNRRQLFFHNAFGFELFGKEKDSNRAMPTVLLRLTKDHVEKSLNQPTALVIDDIPKQLYTYFFDKSSVADLLEKLVEAPTKKGNQDEI</sequence>
<dbReference type="InterPro" id="IPR016181">
    <property type="entry name" value="Acyl_CoA_acyltransferase"/>
</dbReference>
<dbReference type="RefSeq" id="WP_124947175.1">
    <property type="nucleotide sequence ID" value="NZ_BHVT01000069.1"/>
</dbReference>
<organism evidence="2 3">
    <name type="scientific">Sulfurirhabdus autotrophica</name>
    <dbReference type="NCBI Taxonomy" id="1706046"/>
    <lineage>
        <taxon>Bacteria</taxon>
        <taxon>Pseudomonadati</taxon>
        <taxon>Pseudomonadota</taxon>
        <taxon>Betaproteobacteria</taxon>
        <taxon>Nitrosomonadales</taxon>
        <taxon>Sulfuricellaceae</taxon>
        <taxon>Sulfurirhabdus</taxon>
    </lineage>
</organism>
<reference evidence="2 3" key="1">
    <citation type="submission" date="2019-03" db="EMBL/GenBank/DDBJ databases">
        <title>Genomic Encyclopedia of Type Strains, Phase IV (KMG-IV): sequencing the most valuable type-strain genomes for metagenomic binning, comparative biology and taxonomic classification.</title>
        <authorList>
            <person name="Goeker M."/>
        </authorList>
    </citation>
    <scope>NUCLEOTIDE SEQUENCE [LARGE SCALE GENOMIC DNA]</scope>
    <source>
        <strain evidence="2 3">DSM 100309</strain>
    </source>
</reference>
<name>A0A4R3XYJ4_9PROT</name>
<dbReference type="EMBL" id="SMCO01000015">
    <property type="protein sequence ID" value="TCV83378.1"/>
    <property type="molecule type" value="Genomic_DNA"/>
</dbReference>
<protein>
    <recommendedName>
        <fullName evidence="1">N-acyl amino acid synthase FeeM catalytic core domain-containing protein</fullName>
    </recommendedName>
</protein>
<evidence type="ECO:0000313" key="2">
    <source>
        <dbReference type="EMBL" id="TCV83378.1"/>
    </source>
</evidence>
<evidence type="ECO:0000259" key="1">
    <source>
        <dbReference type="Pfam" id="PF21926"/>
    </source>
</evidence>
<dbReference type="OrthoDB" id="9783696at2"/>
<comment type="caution">
    <text evidence="2">The sequence shown here is derived from an EMBL/GenBank/DDBJ whole genome shotgun (WGS) entry which is preliminary data.</text>
</comment>
<dbReference type="SUPFAM" id="SSF55729">
    <property type="entry name" value="Acyl-CoA N-acyltransferases (Nat)"/>
    <property type="match status" value="1"/>
</dbReference>
<gene>
    <name evidence="2" type="ORF">EDC63_1153</name>
</gene>
<dbReference type="AlphaFoldDB" id="A0A4R3XYJ4"/>
<dbReference type="Gene3D" id="3.40.630.30">
    <property type="match status" value="1"/>
</dbReference>
<proteinExistence type="predicted"/>